<dbReference type="Pfam" id="PF10282">
    <property type="entry name" value="Lactonase"/>
    <property type="match status" value="1"/>
</dbReference>
<evidence type="ECO:0000313" key="3">
    <source>
        <dbReference type="Proteomes" id="UP001610432"/>
    </source>
</evidence>
<dbReference type="Gene3D" id="2.130.10.10">
    <property type="entry name" value="YVTN repeat-like/Quinoprotein amine dehydrogenase"/>
    <property type="match status" value="1"/>
</dbReference>
<accession>A0ABR4M1R0</accession>
<organism evidence="2 3">
    <name type="scientific">Aspergillus lucknowensis</name>
    <dbReference type="NCBI Taxonomy" id="176173"/>
    <lineage>
        <taxon>Eukaryota</taxon>
        <taxon>Fungi</taxon>
        <taxon>Dikarya</taxon>
        <taxon>Ascomycota</taxon>
        <taxon>Pezizomycotina</taxon>
        <taxon>Eurotiomycetes</taxon>
        <taxon>Eurotiomycetidae</taxon>
        <taxon>Eurotiales</taxon>
        <taxon>Aspergillaceae</taxon>
        <taxon>Aspergillus</taxon>
        <taxon>Aspergillus subgen. Nidulantes</taxon>
    </lineage>
</organism>
<keyword evidence="2" id="KW-0413">Isomerase</keyword>
<proteinExistence type="inferred from homology"/>
<name>A0ABR4M1R0_9EURO</name>
<dbReference type="PANTHER" id="PTHR30344">
    <property type="entry name" value="6-PHOSPHOGLUCONOLACTONASE-RELATED"/>
    <property type="match status" value="1"/>
</dbReference>
<evidence type="ECO:0000256" key="1">
    <source>
        <dbReference type="ARBA" id="ARBA00005564"/>
    </source>
</evidence>
<evidence type="ECO:0000313" key="2">
    <source>
        <dbReference type="EMBL" id="KAL2870745.1"/>
    </source>
</evidence>
<dbReference type="InterPro" id="IPR015943">
    <property type="entry name" value="WD40/YVTN_repeat-like_dom_sf"/>
</dbReference>
<reference evidence="2 3" key="1">
    <citation type="submission" date="2024-07" db="EMBL/GenBank/DDBJ databases">
        <title>Section-level genome sequencing and comparative genomics of Aspergillus sections Usti and Cavernicolus.</title>
        <authorList>
            <consortium name="Lawrence Berkeley National Laboratory"/>
            <person name="Nybo J.L."/>
            <person name="Vesth T.C."/>
            <person name="Theobald S."/>
            <person name="Frisvad J.C."/>
            <person name="Larsen T.O."/>
            <person name="Kjaerboelling I."/>
            <person name="Rothschild-Mancinelli K."/>
            <person name="Lyhne E.K."/>
            <person name="Kogle M.E."/>
            <person name="Barry K."/>
            <person name="Clum A."/>
            <person name="Na H."/>
            <person name="Ledsgaard L."/>
            <person name="Lin J."/>
            <person name="Lipzen A."/>
            <person name="Kuo A."/>
            <person name="Riley R."/>
            <person name="Mondo S."/>
            <person name="Labutti K."/>
            <person name="Haridas S."/>
            <person name="Pangalinan J."/>
            <person name="Salamov A.A."/>
            <person name="Simmons B.A."/>
            <person name="Magnuson J.K."/>
            <person name="Chen J."/>
            <person name="Drula E."/>
            <person name="Henrissat B."/>
            <person name="Wiebenga A."/>
            <person name="Lubbers R.J."/>
            <person name="Gomes A.C."/>
            <person name="Macurrencykelacurrency M.R."/>
            <person name="Stajich J."/>
            <person name="Grigoriev I.V."/>
            <person name="Mortensen U.H."/>
            <person name="De Vries R.P."/>
            <person name="Baker S.E."/>
            <person name="Andersen M.R."/>
        </authorList>
    </citation>
    <scope>NUCLEOTIDE SEQUENCE [LARGE SCALE GENOMIC DNA]</scope>
    <source>
        <strain evidence="2 3">CBS 449.75</strain>
    </source>
</reference>
<dbReference type="GeneID" id="98141271"/>
<comment type="similarity">
    <text evidence="1">Belongs to the cycloisomerase 2 family.</text>
</comment>
<comment type="caution">
    <text evidence="2">The sequence shown here is derived from an EMBL/GenBank/DDBJ whole genome shotgun (WGS) entry which is preliminary data.</text>
</comment>
<dbReference type="InterPro" id="IPR019405">
    <property type="entry name" value="Lactonase_7-beta_prop"/>
</dbReference>
<dbReference type="Proteomes" id="UP001610432">
    <property type="component" value="Unassembled WGS sequence"/>
</dbReference>
<dbReference type="EMBL" id="JBFXLQ010000005">
    <property type="protein sequence ID" value="KAL2870745.1"/>
    <property type="molecule type" value="Genomic_DNA"/>
</dbReference>
<protein>
    <submittedName>
        <fullName evidence="2">Isomerase YbhE</fullName>
    </submittedName>
</protein>
<dbReference type="PANTHER" id="PTHR30344:SF1">
    <property type="entry name" value="6-PHOSPHOGLUCONOLACTONASE"/>
    <property type="match status" value="1"/>
</dbReference>
<keyword evidence="3" id="KW-1185">Reference proteome</keyword>
<dbReference type="InterPro" id="IPR011045">
    <property type="entry name" value="N2O_reductase_N"/>
</dbReference>
<gene>
    <name evidence="2" type="ORF">BJX67DRAFT_246443</name>
</gene>
<dbReference type="RefSeq" id="XP_070889724.1">
    <property type="nucleotide sequence ID" value="XM_071026199.1"/>
</dbReference>
<dbReference type="SUPFAM" id="SSF50974">
    <property type="entry name" value="Nitrous oxide reductase, N-terminal domain"/>
    <property type="match status" value="1"/>
</dbReference>
<dbReference type="GO" id="GO:0016853">
    <property type="term" value="F:isomerase activity"/>
    <property type="evidence" value="ECO:0007669"/>
    <property type="project" value="UniProtKB-KW"/>
</dbReference>
<sequence>MFSKYVTPVLLGSGLASATTLYATHYVTKSVHTLSLELGDDGSYSLTEVTSLETCGTYPSWLTLDSASRTLYCSDEFGWNNAGGKVNGSLTAISIGEDGSLSESAVTPNAPGSGVHNTIYEGAAGQYLAVAAYEGSALATYALPLEDNAEPIQVFEFELSEPGPVPDRQAAPHPHMALVDPTGGFIVVPDLGADLVRVFAIDKSNGELDECPSLNYTAGGGPRHAVFGSADAVKIRGRAPRAAETILYVANELNNHLEAFAVSYPSSGCLGFSKIEDLVPYPGEEVPEGTSLAEIRLVGNSAYVSIRLDGGFDGNDSLANLDRGSNGTVTFKEITTSGGVLPRTLAFNKAGDLAAVGNQVSSNVAIVTRDPETGVLGEVVADLQVGEPGEPGTLEGLSSIIWDE</sequence>
<dbReference type="InterPro" id="IPR050282">
    <property type="entry name" value="Cycloisomerase_2"/>
</dbReference>